<dbReference type="Gene3D" id="1.10.3470.10">
    <property type="entry name" value="ABC transporter involved in vitamin B12 uptake, BtuC"/>
    <property type="match status" value="1"/>
</dbReference>
<feature type="region of interest" description="Disordered" evidence="8">
    <location>
        <begin position="1"/>
        <end position="20"/>
    </location>
</feature>
<evidence type="ECO:0000256" key="5">
    <source>
        <dbReference type="ARBA" id="ARBA00022692"/>
    </source>
</evidence>
<evidence type="ECO:0000256" key="1">
    <source>
        <dbReference type="ARBA" id="ARBA00004651"/>
    </source>
</evidence>
<feature type="transmembrane region" description="Helical" evidence="9">
    <location>
        <begin position="40"/>
        <end position="58"/>
    </location>
</feature>
<comment type="caution">
    <text evidence="10">The sequence shown here is derived from an EMBL/GenBank/DDBJ whole genome shotgun (WGS) entry which is preliminary data.</text>
</comment>
<evidence type="ECO:0000256" key="7">
    <source>
        <dbReference type="ARBA" id="ARBA00023136"/>
    </source>
</evidence>
<evidence type="ECO:0000256" key="2">
    <source>
        <dbReference type="ARBA" id="ARBA00007935"/>
    </source>
</evidence>
<keyword evidence="3" id="KW-0813">Transport</keyword>
<comment type="subcellular location">
    <subcellularLocation>
        <location evidence="1">Cell membrane</location>
        <topology evidence="1">Multi-pass membrane protein</topology>
    </subcellularLocation>
</comment>
<feature type="transmembrane region" description="Helical" evidence="9">
    <location>
        <begin position="151"/>
        <end position="172"/>
    </location>
</feature>
<feature type="transmembrane region" description="Helical" evidence="9">
    <location>
        <begin position="93"/>
        <end position="112"/>
    </location>
</feature>
<evidence type="ECO:0000313" key="11">
    <source>
        <dbReference type="Proteomes" id="UP001500635"/>
    </source>
</evidence>
<keyword evidence="7 9" id="KW-0472">Membrane</keyword>
<comment type="similarity">
    <text evidence="2">Belongs to the binding-protein-dependent transport system permease family. FecCD subfamily.</text>
</comment>
<gene>
    <name evidence="10" type="ORF">GCM10023147_14330</name>
</gene>
<keyword evidence="4" id="KW-1003">Cell membrane</keyword>
<dbReference type="EMBL" id="BAABFR010000016">
    <property type="protein sequence ID" value="GAA4388596.1"/>
    <property type="molecule type" value="Genomic_DNA"/>
</dbReference>
<dbReference type="PANTHER" id="PTHR30472">
    <property type="entry name" value="FERRIC ENTEROBACTIN TRANSPORT SYSTEM PERMEASE PROTEIN"/>
    <property type="match status" value="1"/>
</dbReference>
<evidence type="ECO:0000256" key="3">
    <source>
        <dbReference type="ARBA" id="ARBA00022448"/>
    </source>
</evidence>
<dbReference type="CDD" id="cd06550">
    <property type="entry name" value="TM_ABC_iron-siderophores_like"/>
    <property type="match status" value="1"/>
</dbReference>
<dbReference type="InterPro" id="IPR000522">
    <property type="entry name" value="ABC_transptr_permease_BtuC"/>
</dbReference>
<feature type="transmembrane region" description="Helical" evidence="9">
    <location>
        <begin position="340"/>
        <end position="359"/>
    </location>
</feature>
<dbReference type="RefSeq" id="WP_344992982.1">
    <property type="nucleotide sequence ID" value="NZ_BAABFR010000016.1"/>
</dbReference>
<dbReference type="Pfam" id="PF01032">
    <property type="entry name" value="FecCD"/>
    <property type="match status" value="1"/>
</dbReference>
<feature type="transmembrane region" description="Helical" evidence="9">
    <location>
        <begin position="274"/>
        <end position="299"/>
    </location>
</feature>
<evidence type="ECO:0000256" key="6">
    <source>
        <dbReference type="ARBA" id="ARBA00022989"/>
    </source>
</evidence>
<evidence type="ECO:0000256" key="8">
    <source>
        <dbReference type="SAM" id="MobiDB-lite"/>
    </source>
</evidence>
<protein>
    <submittedName>
        <fullName evidence="10">Iron chelate uptake ABC transporter family permease subunit</fullName>
    </submittedName>
</protein>
<evidence type="ECO:0000313" key="10">
    <source>
        <dbReference type="EMBL" id="GAA4388596.1"/>
    </source>
</evidence>
<keyword evidence="5 9" id="KW-0812">Transmembrane</keyword>
<dbReference type="SUPFAM" id="SSF81345">
    <property type="entry name" value="ABC transporter involved in vitamin B12 uptake, BtuC"/>
    <property type="match status" value="1"/>
</dbReference>
<keyword evidence="11" id="KW-1185">Reference proteome</keyword>
<dbReference type="InterPro" id="IPR037294">
    <property type="entry name" value="ABC_BtuC-like"/>
</dbReference>
<keyword evidence="6 9" id="KW-1133">Transmembrane helix</keyword>
<accession>A0ABP8JC99</accession>
<proteinExistence type="inferred from homology"/>
<feature type="transmembrane region" description="Helical" evidence="9">
    <location>
        <begin position="234"/>
        <end position="254"/>
    </location>
</feature>
<dbReference type="Proteomes" id="UP001500635">
    <property type="component" value="Unassembled WGS sequence"/>
</dbReference>
<organism evidence="10 11">
    <name type="scientific">Tsukamurella soli</name>
    <dbReference type="NCBI Taxonomy" id="644556"/>
    <lineage>
        <taxon>Bacteria</taxon>
        <taxon>Bacillati</taxon>
        <taxon>Actinomycetota</taxon>
        <taxon>Actinomycetes</taxon>
        <taxon>Mycobacteriales</taxon>
        <taxon>Tsukamurellaceae</taxon>
        <taxon>Tsukamurella</taxon>
    </lineage>
</organism>
<feature type="transmembrane region" description="Helical" evidence="9">
    <location>
        <begin position="124"/>
        <end position="145"/>
    </location>
</feature>
<dbReference type="PANTHER" id="PTHR30472:SF24">
    <property type="entry name" value="FERRIC ENTEROBACTIN TRANSPORT SYSTEM PERMEASE PROTEIN FEPG"/>
    <property type="match status" value="1"/>
</dbReference>
<evidence type="ECO:0000256" key="4">
    <source>
        <dbReference type="ARBA" id="ARBA00022475"/>
    </source>
</evidence>
<name>A0ABP8JC99_9ACTN</name>
<feature type="transmembrane region" description="Helical" evidence="9">
    <location>
        <begin position="184"/>
        <end position="204"/>
    </location>
</feature>
<evidence type="ECO:0000256" key="9">
    <source>
        <dbReference type="SAM" id="Phobius"/>
    </source>
</evidence>
<sequence>MTRAELTGTVDAGPAPSHPPLPRALRIGPVVSMVFRPRPVAVSGVLACATFVVVCLSIRLGDLPISLPDVVRAMFGSGDSVTVYIVHDLRMPRALVGVIVGAALGMSGAIVQSIARNPLASPDILGITGGAGVAAVFLVTSGTSVARSLDAGVGIPAASLIGGLATGMVVYLLAFRGGVDGMRLILIGVAITSLTTALTTWMIVRAQLTDAARAQTWLVGSLDARTWSQVGSSATVAAVAALLALGSAFALRAIALGDDVARGLGVRLTLTRGLLLLAAVLLAGVGVSAAGPIAFVAFVSPQVAMRLTGLPTPPLIPAALTGALLLTGADLVSRLLPTPLPVGIVTAAVGGPFLVYLLVRANLKVSKR</sequence>
<reference evidence="11" key="1">
    <citation type="journal article" date="2019" name="Int. J. Syst. Evol. Microbiol.">
        <title>The Global Catalogue of Microorganisms (GCM) 10K type strain sequencing project: providing services to taxonomists for standard genome sequencing and annotation.</title>
        <authorList>
            <consortium name="The Broad Institute Genomics Platform"/>
            <consortium name="The Broad Institute Genome Sequencing Center for Infectious Disease"/>
            <person name="Wu L."/>
            <person name="Ma J."/>
        </authorList>
    </citation>
    <scope>NUCLEOTIDE SEQUENCE [LARGE SCALE GENOMIC DNA]</scope>
    <source>
        <strain evidence="11">JCM 17688</strain>
    </source>
</reference>